<evidence type="ECO:0000259" key="2">
    <source>
        <dbReference type="Pfam" id="PF00892"/>
    </source>
</evidence>
<dbReference type="SUPFAM" id="SSF103481">
    <property type="entry name" value="Multidrug resistance efflux transporter EmrE"/>
    <property type="match status" value="2"/>
</dbReference>
<dbReference type="Pfam" id="PF00892">
    <property type="entry name" value="EamA"/>
    <property type="match status" value="2"/>
</dbReference>
<comment type="caution">
    <text evidence="3">The sequence shown here is derived from an EMBL/GenBank/DDBJ whole genome shotgun (WGS) entry which is preliminary data.</text>
</comment>
<dbReference type="AlphaFoldDB" id="A0A073J8Z3"/>
<sequence length="298" mass="31645">MSRNIQGILIALLGCLIYSAHDAIIKALGSSLPAVQIAFFAYLLGLPYVILLLIHDTTPGTLRPANPLWMAIRVVAVMVATLGAFYAFLVLPLAEAYTILFAAPLLVTLLAVPLLGEVLRWRRATAVLVGLAGVLVVLRPDTNTLNIGHVTALASAVGNAMVHISSRRIGGSERLPLMILYPMLGIIVLLGAVMPFTFEPISGRAFGGLAILALFSFVAMLCMIEAFKRGEAALVAPMQYSQLIWGTLFGILFFSEYPKGPTLLGAALIIGSGLYIVFREAGAKPGAAITPPIAARRP</sequence>
<keyword evidence="4" id="KW-1185">Reference proteome</keyword>
<dbReference type="PANTHER" id="PTHR22911:SF135">
    <property type="entry name" value="BLR4310 PROTEIN"/>
    <property type="match status" value="1"/>
</dbReference>
<feature type="transmembrane region" description="Helical" evidence="1">
    <location>
        <begin position="32"/>
        <end position="54"/>
    </location>
</feature>
<gene>
    <name evidence="3" type="ORF">SUH3_08070</name>
</gene>
<keyword evidence="1" id="KW-0812">Transmembrane</keyword>
<feature type="domain" description="EamA" evidence="2">
    <location>
        <begin position="7"/>
        <end position="138"/>
    </location>
</feature>
<feature type="domain" description="EamA" evidence="2">
    <location>
        <begin position="147"/>
        <end position="276"/>
    </location>
</feature>
<dbReference type="OrthoDB" id="7818056at2"/>
<dbReference type="PANTHER" id="PTHR22911">
    <property type="entry name" value="ACYL-MALONYL CONDENSING ENZYME-RELATED"/>
    <property type="match status" value="1"/>
</dbReference>
<feature type="transmembrane region" description="Helical" evidence="1">
    <location>
        <begin position="234"/>
        <end position="254"/>
    </location>
</feature>
<reference evidence="3 4" key="1">
    <citation type="submission" date="2014-01" db="EMBL/GenBank/DDBJ databases">
        <title>Sulfitobacter sp. H3 (MCCC 1A00686) Genome Sequencing.</title>
        <authorList>
            <person name="Lai Q."/>
            <person name="Hong Z."/>
        </authorList>
    </citation>
    <scope>NUCLEOTIDE SEQUENCE [LARGE SCALE GENOMIC DNA]</scope>
    <source>
        <strain evidence="3 4">H3</strain>
    </source>
</reference>
<evidence type="ECO:0000256" key="1">
    <source>
        <dbReference type="SAM" id="Phobius"/>
    </source>
</evidence>
<protein>
    <recommendedName>
        <fullName evidence="2">EamA domain-containing protein</fullName>
    </recommendedName>
</protein>
<feature type="transmembrane region" description="Helical" evidence="1">
    <location>
        <begin position="146"/>
        <end position="165"/>
    </location>
</feature>
<accession>A0A073J8Z3</accession>
<dbReference type="EMBL" id="JAMD01000017">
    <property type="protein sequence ID" value="KEJ94197.1"/>
    <property type="molecule type" value="Genomic_DNA"/>
</dbReference>
<feature type="transmembrane region" description="Helical" evidence="1">
    <location>
        <begin position="177"/>
        <end position="198"/>
    </location>
</feature>
<feature type="transmembrane region" description="Helical" evidence="1">
    <location>
        <begin position="204"/>
        <end position="227"/>
    </location>
</feature>
<organism evidence="3 4">
    <name type="scientific">Pseudosulfitobacter pseudonitzschiae</name>
    <dbReference type="NCBI Taxonomy" id="1402135"/>
    <lineage>
        <taxon>Bacteria</taxon>
        <taxon>Pseudomonadati</taxon>
        <taxon>Pseudomonadota</taxon>
        <taxon>Alphaproteobacteria</taxon>
        <taxon>Rhodobacterales</taxon>
        <taxon>Roseobacteraceae</taxon>
        <taxon>Pseudosulfitobacter</taxon>
    </lineage>
</organism>
<dbReference type="InterPro" id="IPR000620">
    <property type="entry name" value="EamA_dom"/>
</dbReference>
<keyword evidence="1" id="KW-1133">Transmembrane helix</keyword>
<dbReference type="InterPro" id="IPR037185">
    <property type="entry name" value="EmrE-like"/>
</dbReference>
<dbReference type="PROSITE" id="PS51257">
    <property type="entry name" value="PROKAR_LIPOPROTEIN"/>
    <property type="match status" value="1"/>
</dbReference>
<keyword evidence="1" id="KW-0472">Membrane</keyword>
<dbReference type="GO" id="GO:0016020">
    <property type="term" value="C:membrane"/>
    <property type="evidence" value="ECO:0007669"/>
    <property type="project" value="InterPro"/>
</dbReference>
<name>A0A073J8Z3_9RHOB</name>
<feature type="transmembrane region" description="Helical" evidence="1">
    <location>
        <begin position="96"/>
        <end position="116"/>
    </location>
</feature>
<dbReference type="Proteomes" id="UP000027746">
    <property type="component" value="Unassembled WGS sequence"/>
</dbReference>
<evidence type="ECO:0000313" key="4">
    <source>
        <dbReference type="Proteomes" id="UP000027746"/>
    </source>
</evidence>
<proteinExistence type="predicted"/>
<dbReference type="RefSeq" id="WP_051694647.1">
    <property type="nucleotide sequence ID" value="NZ_CP054599.1"/>
</dbReference>
<feature type="transmembrane region" description="Helical" evidence="1">
    <location>
        <begin position="66"/>
        <end position="90"/>
    </location>
</feature>
<evidence type="ECO:0000313" key="3">
    <source>
        <dbReference type="EMBL" id="KEJ94197.1"/>
    </source>
</evidence>
<dbReference type="GeneID" id="68868344"/>
<feature type="transmembrane region" description="Helical" evidence="1">
    <location>
        <begin position="123"/>
        <end position="140"/>
    </location>
</feature>
<feature type="transmembrane region" description="Helical" evidence="1">
    <location>
        <begin position="260"/>
        <end position="278"/>
    </location>
</feature>